<dbReference type="EMBL" id="OX459121">
    <property type="protein sequence ID" value="CAI9103933.1"/>
    <property type="molecule type" value="Genomic_DNA"/>
</dbReference>
<dbReference type="AlphaFoldDB" id="A0AAV1DAP2"/>
<dbReference type="Pfam" id="PF01535">
    <property type="entry name" value="PPR"/>
    <property type="match status" value="2"/>
</dbReference>
<keyword evidence="2" id="KW-0677">Repeat</keyword>
<evidence type="ECO:0000313" key="5">
    <source>
        <dbReference type="Proteomes" id="UP001161247"/>
    </source>
</evidence>
<evidence type="ECO:0000256" key="2">
    <source>
        <dbReference type="ARBA" id="ARBA00022737"/>
    </source>
</evidence>
<dbReference type="InterPro" id="IPR011990">
    <property type="entry name" value="TPR-like_helical_dom_sf"/>
</dbReference>
<dbReference type="PROSITE" id="PS51375">
    <property type="entry name" value="PPR"/>
    <property type="match status" value="9"/>
</dbReference>
<feature type="repeat" description="PPR" evidence="3">
    <location>
        <begin position="428"/>
        <end position="462"/>
    </location>
</feature>
<dbReference type="Gene3D" id="1.25.40.10">
    <property type="entry name" value="Tetratricopeptide repeat domain"/>
    <property type="match status" value="5"/>
</dbReference>
<feature type="repeat" description="PPR" evidence="3">
    <location>
        <begin position="463"/>
        <end position="497"/>
    </location>
</feature>
<reference evidence="4" key="1">
    <citation type="submission" date="2023-03" db="EMBL/GenBank/DDBJ databases">
        <authorList>
            <person name="Julca I."/>
        </authorList>
    </citation>
    <scope>NUCLEOTIDE SEQUENCE</scope>
</reference>
<evidence type="ECO:0000313" key="4">
    <source>
        <dbReference type="EMBL" id="CAI9103933.1"/>
    </source>
</evidence>
<feature type="repeat" description="PPR" evidence="3">
    <location>
        <begin position="357"/>
        <end position="391"/>
    </location>
</feature>
<name>A0AAV1DAP2_OLDCO</name>
<organism evidence="4 5">
    <name type="scientific">Oldenlandia corymbosa var. corymbosa</name>
    <dbReference type="NCBI Taxonomy" id="529605"/>
    <lineage>
        <taxon>Eukaryota</taxon>
        <taxon>Viridiplantae</taxon>
        <taxon>Streptophyta</taxon>
        <taxon>Embryophyta</taxon>
        <taxon>Tracheophyta</taxon>
        <taxon>Spermatophyta</taxon>
        <taxon>Magnoliopsida</taxon>
        <taxon>eudicotyledons</taxon>
        <taxon>Gunneridae</taxon>
        <taxon>Pentapetalae</taxon>
        <taxon>asterids</taxon>
        <taxon>lamiids</taxon>
        <taxon>Gentianales</taxon>
        <taxon>Rubiaceae</taxon>
        <taxon>Rubioideae</taxon>
        <taxon>Spermacoceae</taxon>
        <taxon>Hedyotis-Oldenlandia complex</taxon>
        <taxon>Oldenlandia</taxon>
    </lineage>
</organism>
<feature type="repeat" description="PPR" evidence="3">
    <location>
        <begin position="105"/>
        <end position="139"/>
    </location>
</feature>
<keyword evidence="5" id="KW-1185">Reference proteome</keyword>
<proteinExistence type="inferred from homology"/>
<evidence type="ECO:0000256" key="3">
    <source>
        <dbReference type="PROSITE-ProRule" id="PRU00708"/>
    </source>
</evidence>
<dbReference type="NCBIfam" id="TIGR00756">
    <property type="entry name" value="PPR"/>
    <property type="match status" value="9"/>
</dbReference>
<protein>
    <submittedName>
        <fullName evidence="4">OLC1v1002529C1</fullName>
    </submittedName>
</protein>
<dbReference type="PANTHER" id="PTHR47941">
    <property type="entry name" value="PENTATRICOPEPTIDE REPEAT-CONTAINING PROTEIN 3, MITOCHONDRIAL"/>
    <property type="match status" value="1"/>
</dbReference>
<gene>
    <name evidence="4" type="ORF">OLC1_LOCUS12971</name>
</gene>
<feature type="repeat" description="PPR" evidence="3">
    <location>
        <begin position="322"/>
        <end position="356"/>
    </location>
</feature>
<comment type="similarity">
    <text evidence="1">Belongs to the PPR family. P subfamily.</text>
</comment>
<dbReference type="Pfam" id="PF13041">
    <property type="entry name" value="PPR_2"/>
    <property type="match status" value="4"/>
</dbReference>
<feature type="repeat" description="PPR" evidence="3">
    <location>
        <begin position="216"/>
        <end position="250"/>
    </location>
</feature>
<feature type="repeat" description="PPR" evidence="3">
    <location>
        <begin position="287"/>
        <end position="321"/>
    </location>
</feature>
<feature type="repeat" description="PPR" evidence="3">
    <location>
        <begin position="251"/>
        <end position="281"/>
    </location>
</feature>
<dbReference type="InterPro" id="IPR002885">
    <property type="entry name" value="PPR_rpt"/>
</dbReference>
<dbReference type="Proteomes" id="UP001161247">
    <property type="component" value="Chromosome 4"/>
</dbReference>
<feature type="repeat" description="PPR" evidence="3">
    <location>
        <begin position="392"/>
        <end position="427"/>
    </location>
</feature>
<accession>A0AAV1DAP2</accession>
<sequence>MPFWIRRASNKIAFKSVARCFHGSCSVVESPFPRVETLWFVKVVCTLTVCDSDDLTVFCSDYFRNHLNPTIAFFAIQQLNYGFNNPRLAFEFFQFTRLNLNLVHSVSSSNLLLRSLCQMGHLDLAELLLQCMNNDGCLPDRPVLECLISSLGNASKFGLAKEILVSQAQLCIEKEMIISSVVHNILLSMLVKRSRVDDAVSFFQDYILRLGGFHPDTCSFNIVIGGLCRTGKAGKAFDFFYDMSTFGCSPDRITYNSLINGLCMGGNVDRAVDLLREMQSQVGVAPDVVTYTSVISGLCKLEKMEEATAFLDEMIQHRIRPNLVTLNILIDGFGKSGDMGSALKMLDKMADLNCCPDVITFTSLISGHCQIGELDQGLKLWDEMTAKKLFPNVYTFSIVIGALCKENRINEARDLLRQLFWRDDIIPKAFIYNPVIDGFCKAGNVDEANAIFAEMEAKKCSPDKYTFTILILGHCMKGRICEAIDLFDKMLIVGCVPDEITIKSLVSCLLKAGKPNEAYRIKRAASEGIKKAVPACKRPELVKDKIDIPVAV</sequence>
<evidence type="ECO:0000256" key="1">
    <source>
        <dbReference type="ARBA" id="ARBA00007626"/>
    </source>
</evidence>